<gene>
    <name evidence="1" type="ordered locus">Ecaj_0072</name>
</gene>
<evidence type="ECO:0000313" key="1">
    <source>
        <dbReference type="EMBL" id="AAZ68123.1"/>
    </source>
</evidence>
<protein>
    <submittedName>
        <fullName evidence="1">Uncharacterized protein</fullName>
    </submittedName>
</protein>
<sequence length="916" mass="101866">MLVGIFIAGAAAWAIVVLCKSRKTGNKSNIDNVETSTSGAAATTSDGELSEELSSLDIASSKSRVLDREGGGGTSLEENVVKLSGKSSRKRNKKKSTLKESKNVVPDIDVSSDVNGISGANSEKEEGSSRTEEQAANLDAKYLRQGAEPKVRQRTSIKQTKAGEKTGALQSSVKSSSQKSTKTQDVESKTSDSTVECFAKVEDISNSGNTSTMSKDDVTVSVESVSSQHLRTRNTEGKISSHQVGQSSDVESTGDQHASKKKGKKKKKKTLSVLRGVSDETLDTVHHTSGAFESTAGVFNPASEDTEGSLEQEYLRQGAKPKMRQPVASRQTKGAKKTDIVQSDVQKDVSARSSDILSNVKQDLKSSFPKSFDRSNTKARSVESGERQGVPSESAVKFVTKTLAEADLRVKESEIRKSSQRGKAQGLHGVSSKPCGEGSIEVVDYREEKRRARVEDVQGFFGGYLKTSTGKERESRSLEDVTVVEYVRREGDCGVVSREDRKSEVDNGYLQQGAKPKICRSYSIKQRKDTDAIPSCVHREVESSEKLPGVSEGQKTQVLTSVEASTHMTIKSFIRKHTSHLSAKEYFQQMVKFRKTVEQFADMHFVYSANFMFNIFNIVGNRLVLKPEIQNSLLKVTNNINLCTFIIKFGIIKQMVGRLCNLVILKYFKYCASHYYDQSHMDAFLISLINLGFSDLKTISARVCNFLYCYSQELKDKAVFKVHSDSFYYDMLGMYIDIVNSRVQDTQLNDLIDLIKVSCIVQFGHMYHIIVQSKSITTESCTDKEIQALIFQERSVKHMLFYAVRFARICDNARMAFSHLYSPDEKRNPVCVTSGLAFPRNIIRPCREIINDIDHNVKNGTMHFGVFMSNIANYTTSLFLNSELEFLIRKDIETYRKVIAEQYLTMGSAAESSRTL</sequence>
<accession>A0ACA6AV34</accession>
<organism evidence="1 2">
    <name type="scientific">Ehrlichia canis (strain Jake)</name>
    <dbReference type="NCBI Taxonomy" id="269484"/>
    <lineage>
        <taxon>Bacteria</taxon>
        <taxon>Pseudomonadati</taxon>
        <taxon>Pseudomonadota</taxon>
        <taxon>Alphaproteobacteria</taxon>
        <taxon>Rickettsiales</taxon>
        <taxon>Anaplasmataceae</taxon>
        <taxon>Ehrlichia</taxon>
    </lineage>
</organism>
<keyword evidence="2" id="KW-1185">Reference proteome</keyword>
<proteinExistence type="predicted"/>
<reference evidence="2" key="1">
    <citation type="journal article" date="2006" name="J. Bacteriol.">
        <title>The genome of the obligately intracellular bacterium Ehrlichia canis reveals themes of complex membrane structure and immune evasion strategies.</title>
        <authorList>
            <person name="Mavromatis K."/>
            <person name="Doyle C.K."/>
            <person name="Lykidis A."/>
            <person name="Ivanova N."/>
            <person name="Francino M.P."/>
            <person name="Chain P."/>
            <person name="Shin M."/>
            <person name="Malfatti S."/>
            <person name="Larimer F."/>
            <person name="Copeland A."/>
            <person name="Detter J.C."/>
            <person name="Land M."/>
            <person name="Richardson P.M."/>
            <person name="Yu X.J."/>
            <person name="Walker D.H."/>
            <person name="McBride J.W."/>
            <person name="Kyrpides N.C."/>
        </authorList>
    </citation>
    <scope>NUCLEOTIDE SEQUENCE [LARGE SCALE GENOMIC DNA]</scope>
    <source>
        <strain evidence="2">Jake</strain>
    </source>
</reference>
<dbReference type="EMBL" id="CP000107">
    <property type="protein sequence ID" value="AAZ68123.1"/>
    <property type="molecule type" value="Genomic_DNA"/>
</dbReference>
<dbReference type="Proteomes" id="UP000000435">
    <property type="component" value="Chromosome"/>
</dbReference>
<evidence type="ECO:0000313" key="2">
    <source>
        <dbReference type="Proteomes" id="UP000000435"/>
    </source>
</evidence>
<name>A0ACA6AV34_EHRCJ</name>